<sequence length="82" mass="10021">LMIWTAHWLRRTSTLTMLSSPKYRRRYNSRTRVRNSHFPGYYFPTTTIRRISDFLTISPTVYNLQVYFIPQSTDERLCWLKL</sequence>
<keyword evidence="2" id="KW-1185">Reference proteome</keyword>
<accession>A0AAD8ALS3</accession>
<protein>
    <submittedName>
        <fullName evidence="1">Uncharacterized protein</fullName>
    </submittedName>
</protein>
<evidence type="ECO:0000313" key="1">
    <source>
        <dbReference type="EMBL" id="KAJ9601444.1"/>
    </source>
</evidence>
<comment type="caution">
    <text evidence="1">The sequence shown here is derived from an EMBL/GenBank/DDBJ whole genome shotgun (WGS) entry which is preliminary data.</text>
</comment>
<reference evidence="1" key="1">
    <citation type="journal article" date="2023" name="IScience">
        <title>Live-bearing cockroach genome reveals convergent evolutionary mechanisms linked to viviparity in insects and beyond.</title>
        <authorList>
            <person name="Fouks B."/>
            <person name="Harrison M.C."/>
            <person name="Mikhailova A.A."/>
            <person name="Marchal E."/>
            <person name="English S."/>
            <person name="Carruthers M."/>
            <person name="Jennings E.C."/>
            <person name="Chiamaka E.L."/>
            <person name="Frigard R.A."/>
            <person name="Pippel M."/>
            <person name="Attardo G.M."/>
            <person name="Benoit J.B."/>
            <person name="Bornberg-Bauer E."/>
            <person name="Tobe S.S."/>
        </authorList>
    </citation>
    <scope>NUCLEOTIDE SEQUENCE</scope>
    <source>
        <strain evidence="1">Stay&amp;Tobe</strain>
    </source>
</reference>
<feature type="non-terminal residue" evidence="1">
    <location>
        <position position="1"/>
    </location>
</feature>
<name>A0AAD8ALS3_DIPPU</name>
<organism evidence="1 2">
    <name type="scientific">Diploptera punctata</name>
    <name type="common">Pacific beetle cockroach</name>
    <dbReference type="NCBI Taxonomy" id="6984"/>
    <lineage>
        <taxon>Eukaryota</taxon>
        <taxon>Metazoa</taxon>
        <taxon>Ecdysozoa</taxon>
        <taxon>Arthropoda</taxon>
        <taxon>Hexapoda</taxon>
        <taxon>Insecta</taxon>
        <taxon>Pterygota</taxon>
        <taxon>Neoptera</taxon>
        <taxon>Polyneoptera</taxon>
        <taxon>Dictyoptera</taxon>
        <taxon>Blattodea</taxon>
        <taxon>Blaberoidea</taxon>
        <taxon>Blaberidae</taxon>
        <taxon>Diplopterinae</taxon>
        <taxon>Diploptera</taxon>
    </lineage>
</organism>
<dbReference type="AlphaFoldDB" id="A0AAD8ALS3"/>
<proteinExistence type="predicted"/>
<evidence type="ECO:0000313" key="2">
    <source>
        <dbReference type="Proteomes" id="UP001233999"/>
    </source>
</evidence>
<gene>
    <name evidence="1" type="ORF">L9F63_000392</name>
</gene>
<reference evidence="1" key="2">
    <citation type="submission" date="2023-05" db="EMBL/GenBank/DDBJ databases">
        <authorList>
            <person name="Fouks B."/>
        </authorList>
    </citation>
    <scope>NUCLEOTIDE SEQUENCE</scope>
    <source>
        <strain evidence="1">Stay&amp;Tobe</strain>
        <tissue evidence="1">Testes</tissue>
    </source>
</reference>
<dbReference type="Proteomes" id="UP001233999">
    <property type="component" value="Unassembled WGS sequence"/>
</dbReference>
<dbReference type="EMBL" id="JASPKZ010000016">
    <property type="protein sequence ID" value="KAJ9601444.1"/>
    <property type="molecule type" value="Genomic_DNA"/>
</dbReference>
<feature type="non-terminal residue" evidence="1">
    <location>
        <position position="82"/>
    </location>
</feature>